<feature type="compositionally biased region" description="Low complexity" evidence="1">
    <location>
        <begin position="41"/>
        <end position="59"/>
    </location>
</feature>
<dbReference type="Pfam" id="PF09353">
    <property type="entry name" value="DUF1995"/>
    <property type="match status" value="1"/>
</dbReference>
<dbReference type="Proteomes" id="UP000612055">
    <property type="component" value="Unassembled WGS sequence"/>
</dbReference>
<dbReference type="EMBL" id="JAEHOE010000061">
    <property type="protein sequence ID" value="KAG2490469.1"/>
    <property type="molecule type" value="Genomic_DNA"/>
</dbReference>
<organism evidence="3 4">
    <name type="scientific">Edaphochlamys debaryana</name>
    <dbReference type="NCBI Taxonomy" id="47281"/>
    <lineage>
        <taxon>Eukaryota</taxon>
        <taxon>Viridiplantae</taxon>
        <taxon>Chlorophyta</taxon>
        <taxon>core chlorophytes</taxon>
        <taxon>Chlorophyceae</taxon>
        <taxon>CS clade</taxon>
        <taxon>Chlamydomonadales</taxon>
        <taxon>Chlamydomonadales incertae sedis</taxon>
        <taxon>Edaphochlamys</taxon>
    </lineage>
</organism>
<sequence length="296" mass="31962">MPPPQTISEALRQARAAYRHYREVAAQEDSGTTTTEAAARSGGEASTSSPSSPASSLPAGQGGGPRRLIIEMPLPAQRDGFLGRGGTPPDLVTLTDEADYPGGELQRFRVVRKLVEGFLEGYEHEFLGFCEDGADGVGLWRVGADTCLIANVTNATVPSLLKLLDGGYGARASRPGSTVIAFNPTWTGDAGSVGQPWQRELRRRAREVMDRSGWETLYVARILRTSRGANGLLHRAWPGRWAVYPAASPDARYFGDCVLATPSRPTPEKLVEKLAEAKPAMQKKAKELGLEEPGWF</sequence>
<evidence type="ECO:0000256" key="1">
    <source>
        <dbReference type="SAM" id="MobiDB-lite"/>
    </source>
</evidence>
<accession>A0A835XVC2</accession>
<evidence type="ECO:0000313" key="3">
    <source>
        <dbReference type="EMBL" id="KAG2490469.1"/>
    </source>
</evidence>
<feature type="region of interest" description="Disordered" evidence="1">
    <location>
        <begin position="23"/>
        <end position="67"/>
    </location>
</feature>
<reference evidence="3" key="1">
    <citation type="journal article" date="2020" name="bioRxiv">
        <title>Comparative genomics of Chlamydomonas.</title>
        <authorList>
            <person name="Craig R.J."/>
            <person name="Hasan A.R."/>
            <person name="Ness R.W."/>
            <person name="Keightley P.D."/>
        </authorList>
    </citation>
    <scope>NUCLEOTIDE SEQUENCE</scope>
    <source>
        <strain evidence="3">CCAP 11/70</strain>
    </source>
</reference>
<proteinExistence type="predicted"/>
<protein>
    <recommendedName>
        <fullName evidence="2">DUF1995 domain-containing protein</fullName>
    </recommendedName>
</protein>
<dbReference type="OrthoDB" id="540828at2759"/>
<keyword evidence="4" id="KW-1185">Reference proteome</keyword>
<feature type="domain" description="DUF1995" evidence="2">
    <location>
        <begin position="4"/>
        <end position="270"/>
    </location>
</feature>
<gene>
    <name evidence="3" type="ORF">HYH03_011099</name>
</gene>
<evidence type="ECO:0000259" key="2">
    <source>
        <dbReference type="Pfam" id="PF09353"/>
    </source>
</evidence>
<name>A0A835XVC2_9CHLO</name>
<dbReference type="AlphaFoldDB" id="A0A835XVC2"/>
<comment type="caution">
    <text evidence="3">The sequence shown here is derived from an EMBL/GenBank/DDBJ whole genome shotgun (WGS) entry which is preliminary data.</text>
</comment>
<dbReference type="InterPro" id="IPR018962">
    <property type="entry name" value="DUF1995"/>
</dbReference>
<evidence type="ECO:0000313" key="4">
    <source>
        <dbReference type="Proteomes" id="UP000612055"/>
    </source>
</evidence>